<organism evidence="1 2">
    <name type="scientific">Kineococcus radiotolerans</name>
    <dbReference type="NCBI Taxonomy" id="131568"/>
    <lineage>
        <taxon>Bacteria</taxon>
        <taxon>Bacillati</taxon>
        <taxon>Actinomycetota</taxon>
        <taxon>Actinomycetes</taxon>
        <taxon>Kineosporiales</taxon>
        <taxon>Kineosporiaceae</taxon>
        <taxon>Kineococcus</taxon>
    </lineage>
</organism>
<dbReference type="RefSeq" id="WP_183393167.1">
    <property type="nucleotide sequence ID" value="NZ_JACHVY010000010.1"/>
</dbReference>
<reference evidence="1 2" key="1">
    <citation type="submission" date="2020-08" db="EMBL/GenBank/DDBJ databases">
        <title>The Agave Microbiome: Exploring the role of microbial communities in plant adaptations to desert environments.</title>
        <authorList>
            <person name="Partida-Martinez L.P."/>
        </authorList>
    </citation>
    <scope>NUCLEOTIDE SEQUENCE [LARGE SCALE GENOMIC DNA]</scope>
    <source>
        <strain evidence="1 2">AS2.23</strain>
    </source>
</reference>
<proteinExistence type="predicted"/>
<evidence type="ECO:0000313" key="1">
    <source>
        <dbReference type="EMBL" id="MBB2903573.1"/>
    </source>
</evidence>
<dbReference type="Proteomes" id="UP000533269">
    <property type="component" value="Unassembled WGS sequence"/>
</dbReference>
<accession>A0A7W4XZ06</accession>
<dbReference type="EMBL" id="JACHVY010000010">
    <property type="protein sequence ID" value="MBB2903573.1"/>
    <property type="molecule type" value="Genomic_DNA"/>
</dbReference>
<name>A0A7W4XZ06_KINRA</name>
<reference evidence="1 2" key="2">
    <citation type="submission" date="2020-08" db="EMBL/GenBank/DDBJ databases">
        <authorList>
            <person name="Partida-Martinez L."/>
            <person name="Huntemann M."/>
            <person name="Clum A."/>
            <person name="Wang J."/>
            <person name="Palaniappan K."/>
            <person name="Ritter S."/>
            <person name="Chen I.-M."/>
            <person name="Stamatis D."/>
            <person name="Reddy T."/>
            <person name="O'Malley R."/>
            <person name="Daum C."/>
            <person name="Shapiro N."/>
            <person name="Ivanova N."/>
            <person name="Kyrpides N."/>
            <person name="Woyke T."/>
        </authorList>
    </citation>
    <scope>NUCLEOTIDE SEQUENCE [LARGE SCALE GENOMIC DNA]</scope>
    <source>
        <strain evidence="1 2">AS2.23</strain>
    </source>
</reference>
<dbReference type="AlphaFoldDB" id="A0A7W4XZ06"/>
<gene>
    <name evidence="1" type="ORF">FHR75_004416</name>
</gene>
<sequence length="90" mass="10026">MRTWSFAVGRDAYTLEQATVRHLRDQLHLPPGYTRAQLGVDGATETVAAADMSVAAFCVLIDQLRSRLQLTTLDERLSLEPDGQTRQVPE</sequence>
<evidence type="ECO:0000313" key="2">
    <source>
        <dbReference type="Proteomes" id="UP000533269"/>
    </source>
</evidence>
<protein>
    <submittedName>
        <fullName evidence="1">Uncharacterized protein</fullName>
    </submittedName>
</protein>
<comment type="caution">
    <text evidence="1">The sequence shown here is derived from an EMBL/GenBank/DDBJ whole genome shotgun (WGS) entry which is preliminary data.</text>
</comment>